<proteinExistence type="predicted"/>
<keyword evidence="2" id="KW-1185">Reference proteome</keyword>
<reference evidence="1" key="1">
    <citation type="submission" date="2021-06" db="EMBL/GenBank/DDBJ databases">
        <authorList>
            <person name="Kallberg Y."/>
            <person name="Tangrot J."/>
            <person name="Rosling A."/>
        </authorList>
    </citation>
    <scope>NUCLEOTIDE SEQUENCE</scope>
    <source>
        <strain evidence="1">CL356</strain>
    </source>
</reference>
<accession>A0ACA9QD30</accession>
<organism evidence="1 2">
    <name type="scientific">Acaulospora colombiana</name>
    <dbReference type="NCBI Taxonomy" id="27376"/>
    <lineage>
        <taxon>Eukaryota</taxon>
        <taxon>Fungi</taxon>
        <taxon>Fungi incertae sedis</taxon>
        <taxon>Mucoromycota</taxon>
        <taxon>Glomeromycotina</taxon>
        <taxon>Glomeromycetes</taxon>
        <taxon>Diversisporales</taxon>
        <taxon>Acaulosporaceae</taxon>
        <taxon>Acaulospora</taxon>
    </lineage>
</organism>
<evidence type="ECO:0000313" key="1">
    <source>
        <dbReference type="EMBL" id="CAG8746536.1"/>
    </source>
</evidence>
<dbReference type="Proteomes" id="UP000789525">
    <property type="component" value="Unassembled WGS sequence"/>
</dbReference>
<name>A0ACA9QD30_9GLOM</name>
<feature type="non-terminal residue" evidence="1">
    <location>
        <position position="101"/>
    </location>
</feature>
<evidence type="ECO:0000313" key="2">
    <source>
        <dbReference type="Proteomes" id="UP000789525"/>
    </source>
</evidence>
<comment type="caution">
    <text evidence="1">The sequence shown here is derived from an EMBL/GenBank/DDBJ whole genome shotgun (WGS) entry which is preliminary data.</text>
</comment>
<protein>
    <submittedName>
        <fullName evidence="1">15880_t:CDS:1</fullName>
    </submittedName>
</protein>
<dbReference type="EMBL" id="CAJVPT010050762">
    <property type="protein sequence ID" value="CAG8746536.1"/>
    <property type="molecule type" value="Genomic_DNA"/>
</dbReference>
<sequence length="101" mass="11060">MDVSWEDSLPSSVNDENEDTMPDLTNPAMNGHIPSLYPLPHLFGPVSEPTGPYKATEMDVGASSSDDDLEWEEIDIMKEGIEKGLPSQSVEVIIEDVPKDS</sequence>
<gene>
    <name evidence="1" type="ORF">ACOLOM_LOCUS12475</name>
</gene>